<feature type="region of interest" description="Disordered" evidence="7">
    <location>
        <begin position="1"/>
        <end position="26"/>
    </location>
</feature>
<name>A0ABQ6IX67_9MICO</name>
<feature type="transmembrane region" description="Helical" evidence="6">
    <location>
        <begin position="65"/>
        <end position="87"/>
    </location>
</feature>
<evidence type="ECO:0000259" key="8">
    <source>
        <dbReference type="PROSITE" id="PS51012"/>
    </source>
</evidence>
<dbReference type="InterPro" id="IPR052522">
    <property type="entry name" value="ABC-2_transport_permease"/>
</dbReference>
<comment type="similarity">
    <text evidence="6">Belongs to the ABC-2 integral membrane protein family.</text>
</comment>
<evidence type="ECO:0000313" key="10">
    <source>
        <dbReference type="Proteomes" id="UP001157126"/>
    </source>
</evidence>
<dbReference type="EMBL" id="BSUO01000001">
    <property type="protein sequence ID" value="GMA42161.1"/>
    <property type="molecule type" value="Genomic_DNA"/>
</dbReference>
<evidence type="ECO:0000313" key="9">
    <source>
        <dbReference type="EMBL" id="GMA42161.1"/>
    </source>
</evidence>
<gene>
    <name evidence="9" type="ORF">GCM10025883_42060</name>
</gene>
<dbReference type="Proteomes" id="UP001157126">
    <property type="component" value="Unassembled WGS sequence"/>
</dbReference>
<reference evidence="10" key="1">
    <citation type="journal article" date="2019" name="Int. J. Syst. Evol. Microbiol.">
        <title>The Global Catalogue of Microorganisms (GCM) 10K type strain sequencing project: providing services to taxonomists for standard genome sequencing and annotation.</title>
        <authorList>
            <consortium name="The Broad Institute Genomics Platform"/>
            <consortium name="The Broad Institute Genome Sequencing Center for Infectious Disease"/>
            <person name="Wu L."/>
            <person name="Ma J."/>
        </authorList>
    </citation>
    <scope>NUCLEOTIDE SEQUENCE [LARGE SCALE GENOMIC DNA]</scope>
    <source>
        <strain evidence="10">NBRC 113072</strain>
    </source>
</reference>
<organism evidence="9 10">
    <name type="scientific">Mobilicoccus caccae</name>
    <dbReference type="NCBI Taxonomy" id="1859295"/>
    <lineage>
        <taxon>Bacteria</taxon>
        <taxon>Bacillati</taxon>
        <taxon>Actinomycetota</taxon>
        <taxon>Actinomycetes</taxon>
        <taxon>Micrococcales</taxon>
        <taxon>Dermatophilaceae</taxon>
        <taxon>Mobilicoccus</taxon>
    </lineage>
</organism>
<feature type="transmembrane region" description="Helical" evidence="6">
    <location>
        <begin position="99"/>
        <end position="119"/>
    </location>
</feature>
<keyword evidence="2 6" id="KW-0812">Transmembrane</keyword>
<feature type="transmembrane region" description="Helical" evidence="6">
    <location>
        <begin position="216"/>
        <end position="233"/>
    </location>
</feature>
<feature type="domain" description="ABC transmembrane type-2" evidence="8">
    <location>
        <begin position="63"/>
        <end position="297"/>
    </location>
</feature>
<keyword evidence="6" id="KW-0813">Transport</keyword>
<feature type="transmembrane region" description="Helical" evidence="6">
    <location>
        <begin position="267"/>
        <end position="290"/>
    </location>
</feature>
<keyword evidence="4 6" id="KW-0472">Membrane</keyword>
<dbReference type="PANTHER" id="PTHR43332:SF2">
    <property type="entry name" value="INNER MEMBRANE TRANSPORT PERMEASE YADH"/>
    <property type="match status" value="1"/>
</dbReference>
<dbReference type="PROSITE" id="PS51012">
    <property type="entry name" value="ABC_TM2"/>
    <property type="match status" value="1"/>
</dbReference>
<evidence type="ECO:0000256" key="1">
    <source>
        <dbReference type="ARBA" id="ARBA00004141"/>
    </source>
</evidence>
<feature type="transmembrane region" description="Helical" evidence="6">
    <location>
        <begin position="153"/>
        <end position="177"/>
    </location>
</feature>
<feature type="transmembrane region" description="Helical" evidence="6">
    <location>
        <begin position="183"/>
        <end position="204"/>
    </location>
</feature>
<dbReference type="PRINTS" id="PR00164">
    <property type="entry name" value="ABC2TRNSPORT"/>
</dbReference>
<keyword evidence="6" id="KW-1003">Cell membrane</keyword>
<accession>A0ABQ6IX67</accession>
<evidence type="ECO:0000256" key="4">
    <source>
        <dbReference type="ARBA" id="ARBA00023136"/>
    </source>
</evidence>
<evidence type="ECO:0000256" key="7">
    <source>
        <dbReference type="SAM" id="MobiDB-lite"/>
    </source>
</evidence>
<proteinExistence type="inferred from homology"/>
<dbReference type="RefSeq" id="WP_284305611.1">
    <property type="nucleotide sequence ID" value="NZ_BSUO01000001.1"/>
</dbReference>
<evidence type="ECO:0000256" key="3">
    <source>
        <dbReference type="ARBA" id="ARBA00022989"/>
    </source>
</evidence>
<dbReference type="InterPro" id="IPR013525">
    <property type="entry name" value="ABC2_TM"/>
</dbReference>
<sequence length="300" mass="31670">MATSAGPPHRPPHRHSHRQSGGAGADATTAITGEAIPATPSRLVAALRQADYHWTRLRRTWKGSIVTAIVNPLLYVLAMGLVLGDYIDRAGTGPQGAPSYLHFIAAGLLAGQAMTIAIGDSTYPVYGAIKWDKTFYSMTVTPLRVGDIVTAHLAAVVVRVGLSCAVFMLVLSLFGVFATLGGALLAFGVQLLVGLAFAAPITAYSVQAKSDSGFAIIFRVVLVPLYLFSGAFFPTSNLGPALERLVMISPLWHGVELTRALMLGTPLPVAVVLVHLAVLAGMAALGWWLAARLLGRRLLL</sequence>
<evidence type="ECO:0000256" key="2">
    <source>
        <dbReference type="ARBA" id="ARBA00022692"/>
    </source>
</evidence>
<evidence type="ECO:0000256" key="6">
    <source>
        <dbReference type="RuleBase" id="RU361157"/>
    </source>
</evidence>
<dbReference type="PANTHER" id="PTHR43332">
    <property type="entry name" value="INNER MEMBRANE TRANSPORT PERMEASE YADH-RELATED"/>
    <property type="match status" value="1"/>
</dbReference>
<evidence type="ECO:0000256" key="5">
    <source>
        <dbReference type="ARBA" id="ARBA00023251"/>
    </source>
</evidence>
<comment type="subcellular location">
    <subcellularLocation>
        <location evidence="6">Cell membrane</location>
        <topology evidence="6">Multi-pass membrane protein</topology>
    </subcellularLocation>
    <subcellularLocation>
        <location evidence="1">Membrane</location>
        <topology evidence="1">Multi-pass membrane protein</topology>
    </subcellularLocation>
</comment>
<dbReference type="Pfam" id="PF01061">
    <property type="entry name" value="ABC2_membrane"/>
    <property type="match status" value="1"/>
</dbReference>
<protein>
    <recommendedName>
        <fullName evidence="6">Transport permease protein</fullName>
    </recommendedName>
</protein>
<keyword evidence="10" id="KW-1185">Reference proteome</keyword>
<dbReference type="InterPro" id="IPR047817">
    <property type="entry name" value="ABC2_TM_bact-type"/>
</dbReference>
<dbReference type="PIRSF" id="PIRSF006648">
    <property type="entry name" value="DrrB"/>
    <property type="match status" value="1"/>
</dbReference>
<keyword evidence="5" id="KW-0046">Antibiotic resistance</keyword>
<comment type="caution">
    <text evidence="9">The sequence shown here is derived from an EMBL/GenBank/DDBJ whole genome shotgun (WGS) entry which is preliminary data.</text>
</comment>
<dbReference type="InterPro" id="IPR000412">
    <property type="entry name" value="ABC_2_transport"/>
</dbReference>
<keyword evidence="3 6" id="KW-1133">Transmembrane helix</keyword>